<evidence type="ECO:0000256" key="1">
    <source>
        <dbReference type="SAM" id="MobiDB-lite"/>
    </source>
</evidence>
<evidence type="ECO:0000313" key="3">
    <source>
        <dbReference type="Proteomes" id="UP000054018"/>
    </source>
</evidence>
<feature type="compositionally biased region" description="Polar residues" evidence="1">
    <location>
        <begin position="117"/>
        <end position="147"/>
    </location>
</feature>
<gene>
    <name evidence="2" type="ORF">PISMIDRAFT_16443</name>
</gene>
<protein>
    <submittedName>
        <fullName evidence="2">Unplaced genomic scaffold scaffold_203, whole genome shotgun sequence</fullName>
    </submittedName>
</protein>
<keyword evidence="3" id="KW-1185">Reference proteome</keyword>
<dbReference type="HOGENOM" id="CLU_112565_0_0_1"/>
<name>A0A0C9XT92_9AGAM</name>
<accession>A0A0C9XT92</accession>
<sequence length="204" mass="22559">MAGDSSTKQLASSPESDTIQLPSPKVVNASPQTRPATKKSKLRFISPLGSELSSEEELGSDHPRDEPNTTSSKASIDGQWPLVEIHVKQSTHTQLTPSKPQENRLYNVPSHRDELPNLSSQEPLCNEETQSQQPSTRVQEDQQSSRALSELRAVRLPSELHQEPPQPRGETSYVLNTFPTQYTLFGSAITTPSATNPCWPISYQ</sequence>
<organism evidence="2 3">
    <name type="scientific">Pisolithus microcarpus 441</name>
    <dbReference type="NCBI Taxonomy" id="765257"/>
    <lineage>
        <taxon>Eukaryota</taxon>
        <taxon>Fungi</taxon>
        <taxon>Dikarya</taxon>
        <taxon>Basidiomycota</taxon>
        <taxon>Agaricomycotina</taxon>
        <taxon>Agaricomycetes</taxon>
        <taxon>Agaricomycetidae</taxon>
        <taxon>Boletales</taxon>
        <taxon>Sclerodermatineae</taxon>
        <taxon>Pisolithaceae</taxon>
        <taxon>Pisolithus</taxon>
    </lineage>
</organism>
<reference evidence="2 3" key="1">
    <citation type="submission" date="2014-04" db="EMBL/GenBank/DDBJ databases">
        <authorList>
            <consortium name="DOE Joint Genome Institute"/>
            <person name="Kuo A."/>
            <person name="Kohler A."/>
            <person name="Costa M.D."/>
            <person name="Nagy L.G."/>
            <person name="Floudas D."/>
            <person name="Copeland A."/>
            <person name="Barry K.W."/>
            <person name="Cichocki N."/>
            <person name="Veneault-Fourrey C."/>
            <person name="LaButti K."/>
            <person name="Lindquist E.A."/>
            <person name="Lipzen A."/>
            <person name="Lundell T."/>
            <person name="Morin E."/>
            <person name="Murat C."/>
            <person name="Sun H."/>
            <person name="Tunlid A."/>
            <person name="Henrissat B."/>
            <person name="Grigoriev I.V."/>
            <person name="Hibbett D.S."/>
            <person name="Martin F."/>
            <person name="Nordberg H.P."/>
            <person name="Cantor M.N."/>
            <person name="Hua S.X."/>
        </authorList>
    </citation>
    <scope>NUCLEOTIDE SEQUENCE [LARGE SCALE GENOMIC DNA]</scope>
    <source>
        <strain evidence="2 3">441</strain>
    </source>
</reference>
<proteinExistence type="predicted"/>
<dbReference type="Proteomes" id="UP000054018">
    <property type="component" value="Unassembled WGS sequence"/>
</dbReference>
<feature type="region of interest" description="Disordered" evidence="1">
    <location>
        <begin position="1"/>
        <end position="147"/>
    </location>
</feature>
<dbReference type="AlphaFoldDB" id="A0A0C9XT92"/>
<feature type="compositionally biased region" description="Polar residues" evidence="1">
    <location>
        <begin position="88"/>
        <end position="100"/>
    </location>
</feature>
<feature type="compositionally biased region" description="Polar residues" evidence="1">
    <location>
        <begin position="1"/>
        <end position="21"/>
    </location>
</feature>
<feature type="region of interest" description="Disordered" evidence="1">
    <location>
        <begin position="153"/>
        <end position="172"/>
    </location>
</feature>
<evidence type="ECO:0000313" key="2">
    <source>
        <dbReference type="EMBL" id="KIK15525.1"/>
    </source>
</evidence>
<dbReference type="EMBL" id="KN833887">
    <property type="protein sequence ID" value="KIK15525.1"/>
    <property type="molecule type" value="Genomic_DNA"/>
</dbReference>
<reference evidence="3" key="2">
    <citation type="submission" date="2015-01" db="EMBL/GenBank/DDBJ databases">
        <title>Evolutionary Origins and Diversification of the Mycorrhizal Mutualists.</title>
        <authorList>
            <consortium name="DOE Joint Genome Institute"/>
            <consortium name="Mycorrhizal Genomics Consortium"/>
            <person name="Kohler A."/>
            <person name="Kuo A."/>
            <person name="Nagy L.G."/>
            <person name="Floudas D."/>
            <person name="Copeland A."/>
            <person name="Barry K.W."/>
            <person name="Cichocki N."/>
            <person name="Veneault-Fourrey C."/>
            <person name="LaButti K."/>
            <person name="Lindquist E.A."/>
            <person name="Lipzen A."/>
            <person name="Lundell T."/>
            <person name="Morin E."/>
            <person name="Murat C."/>
            <person name="Riley R."/>
            <person name="Ohm R."/>
            <person name="Sun H."/>
            <person name="Tunlid A."/>
            <person name="Henrissat B."/>
            <person name="Grigoriev I.V."/>
            <person name="Hibbett D.S."/>
            <person name="Martin F."/>
        </authorList>
    </citation>
    <scope>NUCLEOTIDE SEQUENCE [LARGE SCALE GENOMIC DNA]</scope>
    <source>
        <strain evidence="3">441</strain>
    </source>
</reference>